<dbReference type="Proteomes" id="UP001374579">
    <property type="component" value="Unassembled WGS sequence"/>
</dbReference>
<dbReference type="GO" id="GO:0032691">
    <property type="term" value="P:negative regulation of interleukin-1 beta production"/>
    <property type="evidence" value="ECO:0007669"/>
    <property type="project" value="UniProtKB-ARBA"/>
</dbReference>
<keyword evidence="6" id="KW-1185">Reference proteome</keyword>
<accession>A0AAN9G3T4</accession>
<dbReference type="GO" id="GO:1902387">
    <property type="term" value="F:ceramide 1-phosphate binding"/>
    <property type="evidence" value="ECO:0007669"/>
    <property type="project" value="TreeGrafter"/>
</dbReference>
<dbReference type="InterPro" id="IPR036497">
    <property type="entry name" value="GLTP_sf"/>
</dbReference>
<dbReference type="Gene3D" id="1.10.3520.10">
    <property type="entry name" value="Glycolipid transfer protein"/>
    <property type="match status" value="1"/>
</dbReference>
<dbReference type="AlphaFoldDB" id="A0AAN9G3T4"/>
<feature type="compositionally biased region" description="Basic and acidic residues" evidence="2">
    <location>
        <begin position="77"/>
        <end position="99"/>
    </location>
</feature>
<proteinExistence type="inferred from homology"/>
<evidence type="ECO:0000313" key="6">
    <source>
        <dbReference type="Proteomes" id="UP001374579"/>
    </source>
</evidence>
<feature type="region of interest" description="Disordered" evidence="2">
    <location>
        <begin position="74"/>
        <end position="99"/>
    </location>
</feature>
<keyword evidence="3" id="KW-0472">Membrane</keyword>
<evidence type="ECO:0000256" key="2">
    <source>
        <dbReference type="SAM" id="MobiDB-lite"/>
    </source>
</evidence>
<feature type="domain" description="Glycolipid transfer protein" evidence="4">
    <location>
        <begin position="173"/>
        <end position="315"/>
    </location>
</feature>
<evidence type="ECO:0000256" key="1">
    <source>
        <dbReference type="ARBA" id="ARBA00007148"/>
    </source>
</evidence>
<dbReference type="Pfam" id="PF08718">
    <property type="entry name" value="GLTP"/>
    <property type="match status" value="1"/>
</dbReference>
<dbReference type="FunFam" id="1.10.3520.10:FF:000002">
    <property type="entry name" value="Ceramide-1-phosphate transfer protein"/>
    <property type="match status" value="1"/>
</dbReference>
<dbReference type="GO" id="GO:0016020">
    <property type="term" value="C:membrane"/>
    <property type="evidence" value="ECO:0007669"/>
    <property type="project" value="TreeGrafter"/>
</dbReference>
<evidence type="ECO:0000259" key="4">
    <source>
        <dbReference type="Pfam" id="PF08718"/>
    </source>
</evidence>
<protein>
    <recommendedName>
        <fullName evidence="4">Glycolipid transfer protein domain-containing protein</fullName>
    </recommendedName>
</protein>
<dbReference type="GO" id="GO:0005829">
    <property type="term" value="C:cytosol"/>
    <property type="evidence" value="ECO:0007669"/>
    <property type="project" value="TreeGrafter"/>
</dbReference>
<evidence type="ECO:0000256" key="3">
    <source>
        <dbReference type="SAM" id="Phobius"/>
    </source>
</evidence>
<dbReference type="PANTHER" id="PTHR10219">
    <property type="entry name" value="GLYCOLIPID TRANSFER PROTEIN-RELATED"/>
    <property type="match status" value="1"/>
</dbReference>
<keyword evidence="3" id="KW-0812">Transmembrane</keyword>
<dbReference type="EMBL" id="JBAMIC010000019">
    <property type="protein sequence ID" value="KAK7093752.1"/>
    <property type="molecule type" value="Genomic_DNA"/>
</dbReference>
<feature type="transmembrane region" description="Helical" evidence="3">
    <location>
        <begin position="12"/>
        <end position="30"/>
    </location>
</feature>
<comment type="caution">
    <text evidence="5">The sequence shown here is derived from an EMBL/GenBank/DDBJ whole genome shotgun (WGS) entry which is preliminary data.</text>
</comment>
<dbReference type="InterPro" id="IPR014830">
    <property type="entry name" value="Glycolipid_transfer_prot_dom"/>
</dbReference>
<sequence length="354" mass="40255">MGVKIPLTCGQLRIFFVILFFFAAIKVVLYQSVSYETFSTTTARQESEAERETTLSTKNRISLKSRWKPRGSFVRVEGSDKSERTGESKHRRARYSDGKPLDGFQRKAEGVGLHTRTVKSLNQLQVENLDTSNSKADTSTNMAGKEKSDHGFDAEIVLQLFQKCRGEDGDLLIECYNDAYEELCKLFKPLGTIFNFVTSDIVEKIGILRDYQKSEVGEHFRSIQSMVKYEVSNDLTNQKKKASGCRTLLRLHRALEFIAALLTKIRNTDNSCKFSNEATEAYDSTLAKYHPWLIKKAVHVAMYTLPDRKNLLLKMTVEDTPEGMAKVEALIGQLNMVYDVTQKLYIDNNLLDLP</sequence>
<evidence type="ECO:0000313" key="5">
    <source>
        <dbReference type="EMBL" id="KAK7093752.1"/>
    </source>
</evidence>
<dbReference type="SUPFAM" id="SSF110004">
    <property type="entry name" value="Glycolipid transfer protein, GLTP"/>
    <property type="match status" value="1"/>
</dbReference>
<gene>
    <name evidence="5" type="ORF">V1264_007446</name>
</gene>
<name>A0AAN9G3T4_9CAEN</name>
<reference evidence="5 6" key="1">
    <citation type="submission" date="2024-02" db="EMBL/GenBank/DDBJ databases">
        <title>Chromosome-scale genome assembly of the rough periwinkle Littorina saxatilis.</title>
        <authorList>
            <person name="De Jode A."/>
            <person name="Faria R."/>
            <person name="Formenti G."/>
            <person name="Sims Y."/>
            <person name="Smith T.P."/>
            <person name="Tracey A."/>
            <person name="Wood J.M.D."/>
            <person name="Zagrodzka Z.B."/>
            <person name="Johannesson K."/>
            <person name="Butlin R.K."/>
            <person name="Leder E.H."/>
        </authorList>
    </citation>
    <scope>NUCLEOTIDE SEQUENCE [LARGE SCALE GENOMIC DNA]</scope>
    <source>
        <strain evidence="5">Snail1</strain>
        <tissue evidence="5">Muscle</tissue>
    </source>
</reference>
<dbReference type="PANTHER" id="PTHR10219:SF43">
    <property type="entry name" value="GLYCOLIPID TRANSFER PROTEIN DOMAIN-CONTAINING PROTEIN"/>
    <property type="match status" value="1"/>
</dbReference>
<dbReference type="GO" id="GO:1902388">
    <property type="term" value="F:ceramide 1-phosphate transfer activity"/>
    <property type="evidence" value="ECO:0007669"/>
    <property type="project" value="TreeGrafter"/>
</dbReference>
<organism evidence="5 6">
    <name type="scientific">Littorina saxatilis</name>
    <dbReference type="NCBI Taxonomy" id="31220"/>
    <lineage>
        <taxon>Eukaryota</taxon>
        <taxon>Metazoa</taxon>
        <taxon>Spiralia</taxon>
        <taxon>Lophotrochozoa</taxon>
        <taxon>Mollusca</taxon>
        <taxon>Gastropoda</taxon>
        <taxon>Caenogastropoda</taxon>
        <taxon>Littorinimorpha</taxon>
        <taxon>Littorinoidea</taxon>
        <taxon>Littorinidae</taxon>
        <taxon>Littorina</taxon>
    </lineage>
</organism>
<keyword evidence="3" id="KW-1133">Transmembrane helix</keyword>
<comment type="similarity">
    <text evidence="1">Belongs to the GLTP family.</text>
</comment>